<evidence type="ECO:0000256" key="2">
    <source>
        <dbReference type="SAM" id="Phobius"/>
    </source>
</evidence>
<gene>
    <name evidence="3" type="ORF">EB796_013921</name>
</gene>
<keyword evidence="4" id="KW-1185">Reference proteome</keyword>
<reference evidence="3" key="1">
    <citation type="submission" date="2020-06" db="EMBL/GenBank/DDBJ databases">
        <title>Draft genome of Bugula neritina, a colonial animal packing powerful symbionts and potential medicines.</title>
        <authorList>
            <person name="Rayko M."/>
        </authorList>
    </citation>
    <scope>NUCLEOTIDE SEQUENCE [LARGE SCALE GENOMIC DNA]</scope>
    <source>
        <strain evidence="3">Kwan_BN1</strain>
    </source>
</reference>
<protein>
    <submittedName>
        <fullName evidence="3">Uncharacterized protein</fullName>
    </submittedName>
</protein>
<feature type="region of interest" description="Disordered" evidence="1">
    <location>
        <begin position="1"/>
        <end position="20"/>
    </location>
</feature>
<feature type="transmembrane region" description="Helical" evidence="2">
    <location>
        <begin position="123"/>
        <end position="142"/>
    </location>
</feature>
<dbReference type="Proteomes" id="UP000593567">
    <property type="component" value="Unassembled WGS sequence"/>
</dbReference>
<dbReference type="EMBL" id="VXIV02002028">
    <property type="protein sequence ID" value="KAF6027772.1"/>
    <property type="molecule type" value="Genomic_DNA"/>
</dbReference>
<evidence type="ECO:0000313" key="4">
    <source>
        <dbReference type="Proteomes" id="UP000593567"/>
    </source>
</evidence>
<dbReference type="AlphaFoldDB" id="A0A7J7JN43"/>
<organism evidence="3 4">
    <name type="scientific">Bugula neritina</name>
    <name type="common">Brown bryozoan</name>
    <name type="synonym">Sertularia neritina</name>
    <dbReference type="NCBI Taxonomy" id="10212"/>
    <lineage>
        <taxon>Eukaryota</taxon>
        <taxon>Metazoa</taxon>
        <taxon>Spiralia</taxon>
        <taxon>Lophotrochozoa</taxon>
        <taxon>Bryozoa</taxon>
        <taxon>Gymnolaemata</taxon>
        <taxon>Cheilostomatida</taxon>
        <taxon>Flustrina</taxon>
        <taxon>Buguloidea</taxon>
        <taxon>Bugulidae</taxon>
        <taxon>Bugula</taxon>
    </lineage>
</organism>
<evidence type="ECO:0000256" key="1">
    <source>
        <dbReference type="SAM" id="MobiDB-lite"/>
    </source>
</evidence>
<keyword evidence="2" id="KW-0812">Transmembrane</keyword>
<keyword evidence="2" id="KW-0472">Membrane</keyword>
<comment type="caution">
    <text evidence="3">The sequence shown here is derived from an EMBL/GenBank/DDBJ whole genome shotgun (WGS) entry which is preliminary data.</text>
</comment>
<proteinExistence type="predicted"/>
<sequence length="148" mass="16744">MASNRNERVSSSSEDESLEEAHVSVQVSECESDDYIDNDVTCAAAEVFDEGGCMSVDRADARLRQQQLSVVLIFFFHALVDMIFAIFQYSSTLFNKLKLILLGGQLALTLVSMYQQLQRGLYFLKLLILKLMNIILSTNSVGHRSRRR</sequence>
<evidence type="ECO:0000313" key="3">
    <source>
        <dbReference type="EMBL" id="KAF6027772.1"/>
    </source>
</evidence>
<name>A0A7J7JN43_BUGNE</name>
<accession>A0A7J7JN43</accession>
<feature type="transmembrane region" description="Helical" evidence="2">
    <location>
        <begin position="68"/>
        <end position="87"/>
    </location>
</feature>
<keyword evidence="2" id="KW-1133">Transmembrane helix</keyword>